<evidence type="ECO:0008006" key="4">
    <source>
        <dbReference type="Google" id="ProtNLM"/>
    </source>
</evidence>
<feature type="transmembrane region" description="Helical" evidence="1">
    <location>
        <begin position="141"/>
        <end position="159"/>
    </location>
</feature>
<organism evidence="2 3">
    <name type="scientific">Nocardia cyriacigeorgica</name>
    <dbReference type="NCBI Taxonomy" id="135487"/>
    <lineage>
        <taxon>Bacteria</taxon>
        <taxon>Bacillati</taxon>
        <taxon>Actinomycetota</taxon>
        <taxon>Actinomycetes</taxon>
        <taxon>Mycobacteriales</taxon>
        <taxon>Nocardiaceae</taxon>
        <taxon>Nocardia</taxon>
    </lineage>
</organism>
<feature type="transmembrane region" description="Helical" evidence="1">
    <location>
        <begin position="86"/>
        <end position="108"/>
    </location>
</feature>
<evidence type="ECO:0000313" key="3">
    <source>
        <dbReference type="Proteomes" id="UP000290439"/>
    </source>
</evidence>
<keyword evidence="1" id="KW-0812">Transmembrane</keyword>
<dbReference type="AlphaFoldDB" id="A0A4U8VY24"/>
<name>A0A4U8VY24_9NOCA</name>
<keyword evidence="1" id="KW-1133">Transmembrane helix</keyword>
<protein>
    <recommendedName>
        <fullName evidence="4">DUF1772 domain-containing protein</fullName>
    </recommendedName>
</protein>
<accession>A0A4U8VY24</accession>
<dbReference type="Proteomes" id="UP000290439">
    <property type="component" value="Chromosome"/>
</dbReference>
<reference evidence="2 3" key="1">
    <citation type="submission" date="2019-02" db="EMBL/GenBank/DDBJ databases">
        <authorList>
            <consortium name="Pathogen Informatics"/>
        </authorList>
    </citation>
    <scope>NUCLEOTIDE SEQUENCE [LARGE SCALE GENOMIC DNA]</scope>
    <source>
        <strain evidence="2 3">3012STDY6756504</strain>
    </source>
</reference>
<keyword evidence="1" id="KW-0472">Membrane</keyword>
<dbReference type="RefSeq" id="WP_130915900.1">
    <property type="nucleotide sequence ID" value="NZ_JADLPI010000008.1"/>
</dbReference>
<proteinExistence type="predicted"/>
<dbReference type="EMBL" id="LR215973">
    <property type="protein sequence ID" value="VFA96864.1"/>
    <property type="molecule type" value="Genomic_DNA"/>
</dbReference>
<gene>
    <name evidence="2" type="ORF">NCTC10797_00619</name>
</gene>
<evidence type="ECO:0000256" key="1">
    <source>
        <dbReference type="SAM" id="Phobius"/>
    </source>
</evidence>
<evidence type="ECO:0000313" key="2">
    <source>
        <dbReference type="EMBL" id="VFA96864.1"/>
    </source>
</evidence>
<sequence>MRSVTVASAVIGVYAVVASFAFATTAVETMLLYPNIFRDVPQSLAQTEEFMSVVAVGDVMRPMGGVLTLTALIACAVAVRYRLARGWMVASLVSLISGQFLLSVLYQWPRASTLFDDRDQHTLAEIEQAATEFLVGQGFRILAAGVTAACAVVAALLCYRARVLATAADDIVAAL</sequence>
<feature type="transmembrane region" description="Helical" evidence="1">
    <location>
        <begin position="59"/>
        <end position="79"/>
    </location>
</feature>